<evidence type="ECO:0000256" key="2">
    <source>
        <dbReference type="ARBA" id="ARBA00022763"/>
    </source>
</evidence>
<comment type="caution">
    <text evidence="8">The sequence shown here is derived from an EMBL/GenBank/DDBJ whole genome shotgun (WGS) entry which is preliminary data.</text>
</comment>
<keyword evidence="9" id="KW-1185">Reference proteome</keyword>
<dbReference type="Pfam" id="PF21796">
    <property type="entry name" value="Cac1_C"/>
    <property type="match status" value="1"/>
</dbReference>
<dbReference type="GO" id="GO:0006281">
    <property type="term" value="P:DNA repair"/>
    <property type="evidence" value="ECO:0007669"/>
    <property type="project" value="UniProtKB-KW"/>
</dbReference>
<keyword evidence="4" id="KW-0539">Nucleus</keyword>
<evidence type="ECO:0000313" key="8">
    <source>
        <dbReference type="EMBL" id="KAF4120595.1"/>
    </source>
</evidence>
<feature type="compositionally biased region" description="Polar residues" evidence="5">
    <location>
        <begin position="55"/>
        <end position="64"/>
    </location>
</feature>
<dbReference type="PANTHER" id="PTHR15272">
    <property type="entry name" value="CHROMATIN ASSEMBLY FACTOR 1 SUBUNIT A CAF-1 SUBUNIT A"/>
    <property type="match status" value="1"/>
</dbReference>
<comment type="subcellular location">
    <subcellularLocation>
        <location evidence="1">Nucleus</location>
    </subcellularLocation>
</comment>
<feature type="compositionally biased region" description="Polar residues" evidence="5">
    <location>
        <begin position="236"/>
        <end position="245"/>
    </location>
</feature>
<proteinExistence type="predicted"/>
<dbReference type="GO" id="GO:0006260">
    <property type="term" value="P:DNA replication"/>
    <property type="evidence" value="ECO:0007669"/>
    <property type="project" value="UniProtKB-KW"/>
</dbReference>
<feature type="compositionally biased region" description="Low complexity" evidence="5">
    <location>
        <begin position="118"/>
        <end position="127"/>
    </location>
</feature>
<evidence type="ECO:0000256" key="4">
    <source>
        <dbReference type="ARBA" id="ARBA00023242"/>
    </source>
</evidence>
<reference evidence="8" key="1">
    <citation type="submission" date="2020-03" db="EMBL/GenBank/DDBJ databases">
        <title>Site-based positive gene gene selection in Geosmithia morbida across the United States reveals a broad range of putative effectors and factors for local host and environmental adapation.</title>
        <authorList>
            <person name="Onufrak A."/>
            <person name="Murdoch R.W."/>
            <person name="Gazis R."/>
            <person name="Huff M."/>
            <person name="Staton M."/>
            <person name="Klingeman W."/>
            <person name="Hadziabdic D."/>
        </authorList>
    </citation>
    <scope>NUCLEOTIDE SEQUENCE</scope>
    <source>
        <strain evidence="8">1262</strain>
    </source>
</reference>
<feature type="region of interest" description="Disordered" evidence="5">
    <location>
        <begin position="1"/>
        <end position="245"/>
    </location>
</feature>
<dbReference type="GeneID" id="55969261"/>
<evidence type="ECO:0000256" key="5">
    <source>
        <dbReference type="SAM" id="MobiDB-lite"/>
    </source>
</evidence>
<dbReference type="RefSeq" id="XP_035319247.1">
    <property type="nucleotide sequence ID" value="XM_035465009.1"/>
</dbReference>
<feature type="domain" description="Chromatin assembly factor 1 subunit A dimerization" evidence="6">
    <location>
        <begin position="379"/>
        <end position="454"/>
    </location>
</feature>
<evidence type="ECO:0000313" key="9">
    <source>
        <dbReference type="Proteomes" id="UP000749293"/>
    </source>
</evidence>
<dbReference type="EMBL" id="JAANYQ010000016">
    <property type="protein sequence ID" value="KAF4120595.1"/>
    <property type="molecule type" value="Genomic_DNA"/>
</dbReference>
<dbReference type="InterPro" id="IPR022043">
    <property type="entry name" value="CAF1A_DD"/>
</dbReference>
<feature type="region of interest" description="Disordered" evidence="5">
    <location>
        <begin position="427"/>
        <end position="457"/>
    </location>
</feature>
<dbReference type="GO" id="GO:0033186">
    <property type="term" value="C:CAF-1 complex"/>
    <property type="evidence" value="ECO:0007669"/>
    <property type="project" value="TreeGrafter"/>
</dbReference>
<accession>A0A9P4YR81</accession>
<evidence type="ECO:0000256" key="1">
    <source>
        <dbReference type="ARBA" id="ARBA00004123"/>
    </source>
</evidence>
<dbReference type="GO" id="GO:0006334">
    <property type="term" value="P:nucleosome assembly"/>
    <property type="evidence" value="ECO:0007669"/>
    <property type="project" value="TreeGrafter"/>
</dbReference>
<evidence type="ECO:0000259" key="6">
    <source>
        <dbReference type="Pfam" id="PF12253"/>
    </source>
</evidence>
<sequence length="575" mass="64537">MSSNIRESDSAGRKRCHEEYALDAKSGGGAMLPSNASLEAREYTTHDRDEMMMSSELTPNSALAPSTAHLDPTPQASPSPTKGTPAHEASSPHTPMEPQPGEQETAADVVAERTLSETATATAAATAQRPRKKRLTPAEAAEKKKAKEDERQARAKDREEREKEAAEKKKEKEEERQAREKEREEKRKKKEEEDRAKAQDREKKKRKKEEEQRAMEEARVRKERLQPKLNNFFFKPQQSPKKSSVVTIQTASPKKDNGTSTADSTAPCGGVIYRRMFQPFFVKDHTTWVPPATDADGIRSSSLDEYIGGERTHDESAPFDPIDLLSLSRGLPPRGKLHHPVKNIMEEAYKHLQSNSGTTEPAGKAMQVARKKLARIPVKVICFSEDVRPPYYGTVTLKPFALGKAHMRRLARRPTGRSMPVEYDYDSEAEWQEEEGEDLDVDDDEEEIDDEDDMDGFLDDSEDLGHAGRAMMNAMEPDCTGICFEDENRKGPNEIVDGAATPTKMVKAEILDDVKRAIVDNRTLSKIGIIDFIFQKFRDNASRTEVKNTIEQIAEKKGTGRLKEWSLKSGHEIST</sequence>
<feature type="domain" description="Chromatin assembly factor 1 subunit Cac1-like C-terminal" evidence="7">
    <location>
        <begin position="512"/>
        <end position="566"/>
    </location>
</feature>
<organism evidence="8 9">
    <name type="scientific">Geosmithia morbida</name>
    <dbReference type="NCBI Taxonomy" id="1094350"/>
    <lineage>
        <taxon>Eukaryota</taxon>
        <taxon>Fungi</taxon>
        <taxon>Dikarya</taxon>
        <taxon>Ascomycota</taxon>
        <taxon>Pezizomycotina</taxon>
        <taxon>Sordariomycetes</taxon>
        <taxon>Hypocreomycetidae</taxon>
        <taxon>Hypocreales</taxon>
        <taxon>Bionectriaceae</taxon>
        <taxon>Geosmithia</taxon>
    </lineage>
</organism>
<feature type="compositionally biased region" description="Basic and acidic residues" evidence="5">
    <location>
        <begin position="140"/>
        <end position="226"/>
    </location>
</feature>
<dbReference type="Proteomes" id="UP000749293">
    <property type="component" value="Unassembled WGS sequence"/>
</dbReference>
<dbReference type="OrthoDB" id="79480at2759"/>
<evidence type="ECO:0000259" key="7">
    <source>
        <dbReference type="Pfam" id="PF21796"/>
    </source>
</evidence>
<keyword evidence="3" id="KW-0234">DNA repair</keyword>
<evidence type="ECO:0000256" key="3">
    <source>
        <dbReference type="ARBA" id="ARBA00023204"/>
    </source>
</evidence>
<feature type="compositionally biased region" description="Basic and acidic residues" evidence="5">
    <location>
        <begin position="39"/>
        <end position="51"/>
    </location>
</feature>
<feature type="compositionally biased region" description="Basic and acidic residues" evidence="5">
    <location>
        <begin position="1"/>
        <end position="22"/>
    </location>
</feature>
<gene>
    <name evidence="8" type="ORF">GMORB2_3033</name>
</gene>
<name>A0A9P4YR81_9HYPO</name>
<keyword evidence="2" id="KW-0227">DNA damage</keyword>
<dbReference type="Pfam" id="PF12253">
    <property type="entry name" value="CAF1A_dimeriz"/>
    <property type="match status" value="1"/>
</dbReference>
<dbReference type="AlphaFoldDB" id="A0A9P4YR81"/>
<protein>
    <submittedName>
        <fullName evidence="8">Chromatin assembly factor 1 subunit A</fullName>
    </submittedName>
</protein>
<dbReference type="PANTHER" id="PTHR15272:SF0">
    <property type="entry name" value="CHROMATIN ASSEMBLY FACTOR 1 SUBUNIT A"/>
    <property type="match status" value="1"/>
</dbReference>
<dbReference type="GO" id="GO:0005634">
    <property type="term" value="C:nucleus"/>
    <property type="evidence" value="ECO:0007669"/>
    <property type="project" value="UniProtKB-SubCell"/>
</dbReference>
<dbReference type="InterPro" id="IPR048800">
    <property type="entry name" value="Cac1-like_C"/>
</dbReference>